<organism evidence="3">
    <name type="scientific">Hexamita inflata</name>
    <dbReference type="NCBI Taxonomy" id="28002"/>
    <lineage>
        <taxon>Eukaryota</taxon>
        <taxon>Metamonada</taxon>
        <taxon>Diplomonadida</taxon>
        <taxon>Hexamitidae</taxon>
        <taxon>Hexamitinae</taxon>
        <taxon>Hexamita</taxon>
    </lineage>
</organism>
<dbReference type="EMBL" id="CAXDID020000314">
    <property type="protein sequence ID" value="CAL6075431.1"/>
    <property type="molecule type" value="Genomic_DNA"/>
</dbReference>
<dbReference type="AlphaFoldDB" id="A0AA86NNS0"/>
<evidence type="ECO:0000313" key="15">
    <source>
        <dbReference type="Proteomes" id="UP001642409"/>
    </source>
</evidence>
<evidence type="ECO:0000313" key="1">
    <source>
        <dbReference type="EMBL" id="CAI9919099.1"/>
    </source>
</evidence>
<evidence type="ECO:0000313" key="7">
    <source>
        <dbReference type="EMBL" id="CAI9976187.1"/>
    </source>
</evidence>
<evidence type="ECO:0000313" key="11">
    <source>
        <dbReference type="EMBL" id="CAL6016647.1"/>
    </source>
</evidence>
<evidence type="ECO:0000313" key="2">
    <source>
        <dbReference type="EMBL" id="CAI9921436.1"/>
    </source>
</evidence>
<dbReference type="EMBL" id="CAXDID020000395">
    <property type="protein sequence ID" value="CAL6086687.1"/>
    <property type="molecule type" value="Genomic_DNA"/>
</dbReference>
<name>A0AA86NNS0_9EUKA</name>
<sequence>MELPNDQGSSQLLNKATDLANQAVDELVPEDYKPFGRQAVQTLGQIPRVVQDYKLGGMMPPSSKLGDIMKSKPLTGWQKFKRGFGKFFNIIKGPASKLIGALPFGGFLKQGADAASGLINHFKGKK</sequence>
<accession>A0AA86NNS0</accession>
<protein>
    <submittedName>
        <fullName evidence="8">Hypothetical_protein</fullName>
    </submittedName>
</protein>
<gene>
    <name evidence="9" type="ORF">HINF_LOCUS10947</name>
    <name evidence="4" type="ORF">HINF_LOCUS12891</name>
    <name evidence="10" type="ORF">HINF_LOCUS17167</name>
    <name evidence="11" type="ORF">HINF_LOCUS25612</name>
    <name evidence="5" type="ORF">HINF_LOCUS28118</name>
    <name evidence="8" type="ORF">HINF_LOCUS4308</name>
    <name evidence="6" type="ORF">HINF_LOCUS46499</name>
    <name evidence="12" type="ORF">HINF_LOCUS57202</name>
    <name evidence="13" type="ORF">HINF_LOCUS63285</name>
    <name evidence="7" type="ORF">HINF_LOCUS63832</name>
    <name evidence="1" type="ORF">HINF_LOCUS6744</name>
    <name evidence="14" type="ORF">HINF_LOCUS77518</name>
    <name evidence="2" type="ORF">HINF_LOCUS9081</name>
    <name evidence="3" type="ORF">HINF_LOCUS9830</name>
</gene>
<evidence type="ECO:0000313" key="9">
    <source>
        <dbReference type="EMBL" id="CAL5989623.1"/>
    </source>
</evidence>
<dbReference type="EMBL" id="CAXDID020000008">
    <property type="protein sequence ID" value="CAL5977456.1"/>
    <property type="molecule type" value="Genomic_DNA"/>
</dbReference>
<dbReference type="EMBL" id="CATOUU010000248">
    <property type="protein sequence ID" value="CAI9922185.1"/>
    <property type="molecule type" value="Genomic_DNA"/>
</dbReference>
<dbReference type="EMBL" id="CAXDID020000043">
    <property type="protein sequence ID" value="CAL6001049.1"/>
    <property type="molecule type" value="Genomic_DNA"/>
</dbReference>
<dbReference type="EMBL" id="CATOUU010000339">
    <property type="protein sequence ID" value="CAI9925246.1"/>
    <property type="molecule type" value="Genomic_DNA"/>
</dbReference>
<dbReference type="EMBL" id="CATOUU010000677">
    <property type="protein sequence ID" value="CAI9940473.1"/>
    <property type="molecule type" value="Genomic_DNA"/>
</dbReference>
<evidence type="ECO:0000313" key="13">
    <source>
        <dbReference type="EMBL" id="CAL6086687.1"/>
    </source>
</evidence>
<evidence type="ECO:0000313" key="8">
    <source>
        <dbReference type="EMBL" id="CAL5977456.1"/>
    </source>
</evidence>
<keyword evidence="15" id="KW-1185">Reference proteome</keyword>
<reference evidence="8 15" key="2">
    <citation type="submission" date="2024-07" db="EMBL/GenBank/DDBJ databases">
        <authorList>
            <person name="Akdeniz Z."/>
        </authorList>
    </citation>
    <scope>NUCLEOTIDE SEQUENCE [LARGE SCALE GENOMIC DNA]</scope>
</reference>
<reference evidence="3" key="1">
    <citation type="submission" date="2023-06" db="EMBL/GenBank/DDBJ databases">
        <authorList>
            <person name="Kurt Z."/>
        </authorList>
    </citation>
    <scope>NUCLEOTIDE SEQUENCE</scope>
</reference>
<evidence type="ECO:0000313" key="6">
    <source>
        <dbReference type="EMBL" id="CAI9958854.1"/>
    </source>
</evidence>
<comment type="caution">
    <text evidence="3">The sequence shown here is derived from an EMBL/GenBank/DDBJ whole genome shotgun (WGS) entry which is preliminary data.</text>
</comment>
<evidence type="ECO:0000313" key="3">
    <source>
        <dbReference type="EMBL" id="CAI9922185.1"/>
    </source>
</evidence>
<proteinExistence type="predicted"/>
<dbReference type="EMBL" id="CATOUU010001173">
    <property type="protein sequence ID" value="CAI9976187.1"/>
    <property type="molecule type" value="Genomic_DNA"/>
</dbReference>
<dbReference type="EMBL" id="CAXDID020000024">
    <property type="protein sequence ID" value="CAL5989623.1"/>
    <property type="molecule type" value="Genomic_DNA"/>
</dbReference>
<evidence type="ECO:0000313" key="10">
    <source>
        <dbReference type="EMBL" id="CAL6001049.1"/>
    </source>
</evidence>
<evidence type="ECO:0000313" key="4">
    <source>
        <dbReference type="EMBL" id="CAI9925246.1"/>
    </source>
</evidence>
<dbReference type="EMBL" id="CATOUU010000171">
    <property type="protein sequence ID" value="CAI9919099.1"/>
    <property type="molecule type" value="Genomic_DNA"/>
</dbReference>
<dbReference type="EMBL" id="CAXDID020000765">
    <property type="protein sequence ID" value="CAL6113457.1"/>
    <property type="molecule type" value="Genomic_DNA"/>
</dbReference>
<dbReference type="EMBL" id="CATOUU010000224">
    <property type="protein sequence ID" value="CAI9921436.1"/>
    <property type="molecule type" value="Genomic_DNA"/>
</dbReference>
<dbReference type="EMBL" id="CATOUU010000909">
    <property type="protein sequence ID" value="CAI9958854.1"/>
    <property type="molecule type" value="Genomic_DNA"/>
</dbReference>
<dbReference type="Proteomes" id="UP001642409">
    <property type="component" value="Unassembled WGS sequence"/>
</dbReference>
<evidence type="ECO:0000313" key="5">
    <source>
        <dbReference type="EMBL" id="CAI9940473.1"/>
    </source>
</evidence>
<evidence type="ECO:0000313" key="12">
    <source>
        <dbReference type="EMBL" id="CAL6075431.1"/>
    </source>
</evidence>
<evidence type="ECO:0000313" key="14">
    <source>
        <dbReference type="EMBL" id="CAL6113457.1"/>
    </source>
</evidence>
<dbReference type="EMBL" id="CAXDID020000076">
    <property type="protein sequence ID" value="CAL6016647.1"/>
    <property type="molecule type" value="Genomic_DNA"/>
</dbReference>